<evidence type="ECO:0000313" key="5">
    <source>
        <dbReference type="Proteomes" id="UP000672097"/>
    </source>
</evidence>
<name>A0ABS5DT47_9BURK</name>
<protein>
    <submittedName>
        <fullName evidence="4">GNAT family N-acetyltransferase</fullName>
    </submittedName>
</protein>
<keyword evidence="2" id="KW-0012">Acyltransferase</keyword>
<dbReference type="Gene3D" id="3.40.630.30">
    <property type="match status" value="1"/>
</dbReference>
<gene>
    <name evidence="4" type="ORF">KAK11_03175</name>
</gene>
<dbReference type="Pfam" id="PF00583">
    <property type="entry name" value="Acetyltransf_1"/>
    <property type="match status" value="1"/>
</dbReference>
<dbReference type="RefSeq" id="WP_210806049.1">
    <property type="nucleotide sequence ID" value="NZ_JAGQDG010000001.1"/>
</dbReference>
<dbReference type="InterPro" id="IPR016181">
    <property type="entry name" value="Acyl_CoA_acyltransferase"/>
</dbReference>
<reference evidence="4 5" key="1">
    <citation type="submission" date="2021-04" db="EMBL/GenBank/DDBJ databases">
        <title>The genome sequence of type strain Ideonella paludis KCTC 32238.</title>
        <authorList>
            <person name="Liu Y."/>
        </authorList>
    </citation>
    <scope>NUCLEOTIDE SEQUENCE [LARGE SCALE GENOMIC DNA]</scope>
    <source>
        <strain evidence="4 5">KCTC 32238</strain>
    </source>
</reference>
<proteinExistence type="predicted"/>
<dbReference type="InterPro" id="IPR000182">
    <property type="entry name" value="GNAT_dom"/>
</dbReference>
<feature type="domain" description="N-acetyltransferase" evidence="3">
    <location>
        <begin position="12"/>
        <end position="179"/>
    </location>
</feature>
<accession>A0ABS5DT47</accession>
<dbReference type="Proteomes" id="UP000672097">
    <property type="component" value="Unassembled WGS sequence"/>
</dbReference>
<keyword evidence="5" id="KW-1185">Reference proteome</keyword>
<dbReference type="InterPro" id="IPR050832">
    <property type="entry name" value="Bact_Acetyltransf"/>
</dbReference>
<dbReference type="PANTHER" id="PTHR43877">
    <property type="entry name" value="AMINOALKYLPHOSPHONATE N-ACETYLTRANSFERASE-RELATED-RELATED"/>
    <property type="match status" value="1"/>
</dbReference>
<sequence>MTQAPHTAAARLLVRPLQPADLHPYRSLMLHAYASAPDAFTSTPEERAQEPEAWWLRRIADPSGLSIGFGAFVGDALVGTVTIEFAAKPKTRHKAHVIGMFVSEPARGSGAGRALMAAALDAAQARPGVKLVTLTVTEGNAPAMALYEACGFQIFGIEPMAIWTGSDYRAKVHMWRALG</sequence>
<evidence type="ECO:0000256" key="1">
    <source>
        <dbReference type="ARBA" id="ARBA00022679"/>
    </source>
</evidence>
<organism evidence="4 5">
    <name type="scientific">Ideonella paludis</name>
    <dbReference type="NCBI Taxonomy" id="1233411"/>
    <lineage>
        <taxon>Bacteria</taxon>
        <taxon>Pseudomonadati</taxon>
        <taxon>Pseudomonadota</taxon>
        <taxon>Betaproteobacteria</taxon>
        <taxon>Burkholderiales</taxon>
        <taxon>Sphaerotilaceae</taxon>
        <taxon>Ideonella</taxon>
    </lineage>
</organism>
<dbReference type="PROSITE" id="PS51186">
    <property type="entry name" value="GNAT"/>
    <property type="match status" value="1"/>
</dbReference>
<evidence type="ECO:0000313" key="4">
    <source>
        <dbReference type="EMBL" id="MBQ0934317.1"/>
    </source>
</evidence>
<evidence type="ECO:0000256" key="2">
    <source>
        <dbReference type="ARBA" id="ARBA00023315"/>
    </source>
</evidence>
<keyword evidence="1" id="KW-0808">Transferase</keyword>
<evidence type="ECO:0000259" key="3">
    <source>
        <dbReference type="PROSITE" id="PS51186"/>
    </source>
</evidence>
<dbReference type="SUPFAM" id="SSF55729">
    <property type="entry name" value="Acyl-CoA N-acyltransferases (Nat)"/>
    <property type="match status" value="1"/>
</dbReference>
<comment type="caution">
    <text evidence="4">The sequence shown here is derived from an EMBL/GenBank/DDBJ whole genome shotgun (WGS) entry which is preliminary data.</text>
</comment>
<dbReference type="EMBL" id="JAGQDG010000001">
    <property type="protein sequence ID" value="MBQ0934317.1"/>
    <property type="molecule type" value="Genomic_DNA"/>
</dbReference>